<accession>A0A7W9EPL3</accession>
<dbReference type="PANTHER" id="PTHR10196">
    <property type="entry name" value="SUGAR KINASE"/>
    <property type="match status" value="1"/>
</dbReference>
<dbReference type="InterPro" id="IPR018484">
    <property type="entry name" value="FGGY_N"/>
</dbReference>
<evidence type="ECO:0000313" key="11">
    <source>
        <dbReference type="Proteomes" id="UP000537161"/>
    </source>
</evidence>
<dbReference type="Proteomes" id="UP000537161">
    <property type="component" value="Unassembled WGS sequence"/>
</dbReference>
<reference evidence="10 11" key="1">
    <citation type="submission" date="2020-08" db="EMBL/GenBank/DDBJ databases">
        <title>Genomic Encyclopedia of Type Strains, Phase IV (KMG-IV): sequencing the most valuable type-strain genomes for metagenomic binning, comparative biology and taxonomic classification.</title>
        <authorList>
            <person name="Goeker M."/>
        </authorList>
    </citation>
    <scope>NUCLEOTIDE SEQUENCE [LARGE SCALE GENOMIC DNA]</scope>
    <source>
        <strain evidence="10 11">DSM 27163</strain>
    </source>
</reference>
<dbReference type="RefSeq" id="WP_184096021.1">
    <property type="nucleotide sequence ID" value="NZ_JACIJH010000002.1"/>
</dbReference>
<evidence type="ECO:0000313" key="10">
    <source>
        <dbReference type="EMBL" id="MBB5705718.1"/>
    </source>
</evidence>
<evidence type="ECO:0000259" key="8">
    <source>
        <dbReference type="Pfam" id="PF00370"/>
    </source>
</evidence>
<dbReference type="PIRSF" id="PIRSF000538">
    <property type="entry name" value="GlpK"/>
    <property type="match status" value="1"/>
</dbReference>
<dbReference type="InterPro" id="IPR018485">
    <property type="entry name" value="FGGY_C"/>
</dbReference>
<dbReference type="PANTHER" id="PTHR10196:SF69">
    <property type="entry name" value="GLYCEROL KINASE"/>
    <property type="match status" value="1"/>
</dbReference>
<proteinExistence type="inferred from homology"/>
<evidence type="ECO:0000256" key="7">
    <source>
        <dbReference type="RuleBase" id="RU003733"/>
    </source>
</evidence>
<evidence type="ECO:0000259" key="9">
    <source>
        <dbReference type="Pfam" id="PF02782"/>
    </source>
</evidence>
<keyword evidence="4 7" id="KW-0418">Kinase</keyword>
<dbReference type="EMBL" id="JACIJH010000002">
    <property type="protein sequence ID" value="MBB5705718.1"/>
    <property type="molecule type" value="Genomic_DNA"/>
</dbReference>
<keyword evidence="5" id="KW-0067">ATP-binding</keyword>
<keyword evidence="11" id="KW-1185">Reference proteome</keyword>
<feature type="domain" description="Carbohydrate kinase FGGY C-terminal" evidence="9">
    <location>
        <begin position="261"/>
        <end position="448"/>
    </location>
</feature>
<sequence length="491" mass="50713">MTGPVILAIDQGTTNSKALLVAPDGSVLAAHARPMPVDYPRPGWAEQSATAIWEAVAGLIAEVVAATPEAEIAALALSNQRETIVLWDATTGEPLAPAVIWQCQRSVDRCRALRDAGLEDEIAARSGLGIDPLFPAAKIGWLLDAIPGARARAERGELRCGTVDSWLLWNLSGGTLHATDPSNASRTQLFNLESRTWDERLAEIFAVPPVLLPCILPSDGGFGTVAAGRTALPAGTPIRVMLGDSHAALFAHGIAAPGRVKATIGTGSSLMAATAARAQSTHGLSATVAWQHAEAAPQYAIEGNISVSGHAAAFATALLGLADEAELTRLAASVPDSGGAVFVPALAGLGAPHWQPGARGLIAGMTLGTQPAHIARATLEAIALQIGDVLDAMEADLGLRLADLSIDGGAARSDFLAQLLADLTGRVVVRPDIAEASALGVARMAAEALGLDDWRTPDAARFEPQLAADRRDAIRRRWRIALAAAVAAGAP</sequence>
<dbReference type="Pfam" id="PF02782">
    <property type="entry name" value="FGGY_C"/>
    <property type="match status" value="1"/>
</dbReference>
<evidence type="ECO:0000256" key="4">
    <source>
        <dbReference type="ARBA" id="ARBA00022777"/>
    </source>
</evidence>
<dbReference type="GO" id="GO:0004370">
    <property type="term" value="F:glycerol kinase activity"/>
    <property type="evidence" value="ECO:0007669"/>
    <property type="project" value="TreeGrafter"/>
</dbReference>
<dbReference type="SUPFAM" id="SSF53067">
    <property type="entry name" value="Actin-like ATPase domain"/>
    <property type="match status" value="2"/>
</dbReference>
<evidence type="ECO:0000256" key="1">
    <source>
        <dbReference type="ARBA" id="ARBA00009156"/>
    </source>
</evidence>
<comment type="similarity">
    <text evidence="1 7">Belongs to the FGGY kinase family.</text>
</comment>
<comment type="caution">
    <text evidence="10">The sequence shown here is derived from an EMBL/GenBank/DDBJ whole genome shotgun (WGS) entry which is preliminary data.</text>
</comment>
<feature type="domain" description="Carbohydrate kinase FGGY N-terminal" evidence="8">
    <location>
        <begin position="5"/>
        <end position="250"/>
    </location>
</feature>
<protein>
    <recommendedName>
        <fullName evidence="6">ATP:glycerol 3-phosphotransferase</fullName>
    </recommendedName>
</protein>
<evidence type="ECO:0000256" key="3">
    <source>
        <dbReference type="ARBA" id="ARBA00022741"/>
    </source>
</evidence>
<evidence type="ECO:0000256" key="5">
    <source>
        <dbReference type="ARBA" id="ARBA00022840"/>
    </source>
</evidence>
<evidence type="ECO:0000256" key="2">
    <source>
        <dbReference type="ARBA" id="ARBA00022679"/>
    </source>
</evidence>
<dbReference type="Pfam" id="PF00370">
    <property type="entry name" value="FGGY_N"/>
    <property type="match status" value="1"/>
</dbReference>
<dbReference type="InterPro" id="IPR018483">
    <property type="entry name" value="Carb_kinase_FGGY_CS"/>
</dbReference>
<organism evidence="10 11">
    <name type="scientific">Sphingopyxis panaciterrulae</name>
    <dbReference type="NCBI Taxonomy" id="462372"/>
    <lineage>
        <taxon>Bacteria</taxon>
        <taxon>Pseudomonadati</taxon>
        <taxon>Pseudomonadota</taxon>
        <taxon>Alphaproteobacteria</taxon>
        <taxon>Sphingomonadales</taxon>
        <taxon>Sphingomonadaceae</taxon>
        <taxon>Sphingopyxis</taxon>
    </lineage>
</organism>
<dbReference type="InterPro" id="IPR043129">
    <property type="entry name" value="ATPase_NBD"/>
</dbReference>
<dbReference type="Gene3D" id="3.30.420.40">
    <property type="match status" value="2"/>
</dbReference>
<name>A0A7W9EPL3_9SPHN</name>
<dbReference type="CDD" id="cd07769">
    <property type="entry name" value="ASKHA_NBD_FGGY_GK"/>
    <property type="match status" value="1"/>
</dbReference>
<dbReference type="GO" id="GO:0005829">
    <property type="term" value="C:cytosol"/>
    <property type="evidence" value="ECO:0007669"/>
    <property type="project" value="TreeGrafter"/>
</dbReference>
<keyword evidence="2 7" id="KW-0808">Transferase</keyword>
<dbReference type="AlphaFoldDB" id="A0A7W9EPL3"/>
<keyword evidence="3" id="KW-0547">Nucleotide-binding</keyword>
<dbReference type="GO" id="GO:0005524">
    <property type="term" value="F:ATP binding"/>
    <property type="evidence" value="ECO:0007669"/>
    <property type="project" value="UniProtKB-KW"/>
</dbReference>
<gene>
    <name evidence="10" type="ORF">FHR21_001051</name>
</gene>
<dbReference type="GO" id="GO:0019563">
    <property type="term" value="P:glycerol catabolic process"/>
    <property type="evidence" value="ECO:0007669"/>
    <property type="project" value="TreeGrafter"/>
</dbReference>
<evidence type="ECO:0000256" key="6">
    <source>
        <dbReference type="ARBA" id="ARBA00043149"/>
    </source>
</evidence>
<dbReference type="InterPro" id="IPR000577">
    <property type="entry name" value="Carb_kinase_FGGY"/>
</dbReference>
<dbReference type="PROSITE" id="PS00445">
    <property type="entry name" value="FGGY_KINASES_2"/>
    <property type="match status" value="1"/>
</dbReference>